<evidence type="ECO:0000313" key="5">
    <source>
        <dbReference type="Proteomes" id="UP001652445"/>
    </source>
</evidence>
<dbReference type="InterPro" id="IPR001119">
    <property type="entry name" value="SLH_dom"/>
</dbReference>
<feature type="chain" id="PRO_5045799503" evidence="2">
    <location>
        <begin position="30"/>
        <end position="541"/>
    </location>
</feature>
<feature type="signal peptide" evidence="2">
    <location>
        <begin position="1"/>
        <end position="29"/>
    </location>
</feature>
<accession>A0ABT2UQ66</accession>
<feature type="region of interest" description="Disordered" evidence="1">
    <location>
        <begin position="124"/>
        <end position="152"/>
    </location>
</feature>
<keyword evidence="2" id="KW-0732">Signal</keyword>
<evidence type="ECO:0000256" key="1">
    <source>
        <dbReference type="SAM" id="MobiDB-lite"/>
    </source>
</evidence>
<name>A0ABT2UQ66_9BACL</name>
<dbReference type="Pfam" id="PF00395">
    <property type="entry name" value="SLH"/>
    <property type="match status" value="3"/>
</dbReference>
<feature type="domain" description="SLH" evidence="3">
    <location>
        <begin position="411"/>
        <end position="474"/>
    </location>
</feature>
<proteinExistence type="predicted"/>
<feature type="domain" description="SLH" evidence="3">
    <location>
        <begin position="481"/>
        <end position="541"/>
    </location>
</feature>
<evidence type="ECO:0000313" key="4">
    <source>
        <dbReference type="EMBL" id="MCU6796803.1"/>
    </source>
</evidence>
<feature type="domain" description="SLH" evidence="3">
    <location>
        <begin position="351"/>
        <end position="410"/>
    </location>
</feature>
<dbReference type="PANTHER" id="PTHR43308">
    <property type="entry name" value="OUTER MEMBRANE PROTEIN ALPHA-RELATED"/>
    <property type="match status" value="1"/>
</dbReference>
<evidence type="ECO:0000256" key="2">
    <source>
        <dbReference type="SAM" id="SignalP"/>
    </source>
</evidence>
<keyword evidence="5" id="KW-1185">Reference proteome</keyword>
<protein>
    <submittedName>
        <fullName evidence="4">S-layer homology domain-containing protein</fullName>
    </submittedName>
</protein>
<organism evidence="4 5">
    <name type="scientific">Paenibacillus baimaensis</name>
    <dbReference type="NCBI Taxonomy" id="2982185"/>
    <lineage>
        <taxon>Bacteria</taxon>
        <taxon>Bacillati</taxon>
        <taxon>Bacillota</taxon>
        <taxon>Bacilli</taxon>
        <taxon>Bacillales</taxon>
        <taxon>Paenibacillaceae</taxon>
        <taxon>Paenibacillus</taxon>
    </lineage>
</organism>
<reference evidence="4 5" key="1">
    <citation type="submission" date="2022-09" db="EMBL/GenBank/DDBJ databases">
        <authorList>
            <person name="Han X.L."/>
            <person name="Wang Q."/>
            <person name="Lu T."/>
        </authorList>
    </citation>
    <scope>NUCLEOTIDE SEQUENCE [LARGE SCALE GENOMIC DNA]</scope>
    <source>
        <strain evidence="4 5">WQ 127069</strain>
    </source>
</reference>
<dbReference type="EMBL" id="JAOQIO010000107">
    <property type="protein sequence ID" value="MCU6796803.1"/>
    <property type="molecule type" value="Genomic_DNA"/>
</dbReference>
<evidence type="ECO:0000259" key="3">
    <source>
        <dbReference type="PROSITE" id="PS51272"/>
    </source>
</evidence>
<dbReference type="RefSeq" id="WP_262687615.1">
    <property type="nucleotide sequence ID" value="NZ_JAOQIO010000107.1"/>
</dbReference>
<comment type="caution">
    <text evidence="4">The sequence shown here is derived from an EMBL/GenBank/DDBJ whole genome shotgun (WGS) entry which is preliminary data.</text>
</comment>
<feature type="compositionally biased region" description="Gly residues" evidence="1">
    <location>
        <begin position="137"/>
        <end position="151"/>
    </location>
</feature>
<dbReference type="PANTHER" id="PTHR43308:SF5">
    <property type="entry name" value="S-LAYER PROTEIN _ PEPTIDOGLYCAN ENDO-BETA-N-ACETYLGLUCOSAMINIDASE"/>
    <property type="match status" value="1"/>
</dbReference>
<dbReference type="PROSITE" id="PS51272">
    <property type="entry name" value="SLH"/>
    <property type="match status" value="3"/>
</dbReference>
<dbReference type="InterPro" id="IPR051465">
    <property type="entry name" value="Cell_Envelope_Struct_Comp"/>
</dbReference>
<gene>
    <name evidence="4" type="ORF">OB236_32220</name>
</gene>
<sequence>MKPAFTKKTAQVTVLALMLSIMLPVLAFAATGFSNLTFQNNSLNATVSSTTYLDSNVGDAVYVNVYGNSGALLSVTPAVYSNTYSSSQGWSYQIPSLSVNGYEGPLTVTTTVYKAGVVDPSESATTTVSYTSNNNGGSTGGGGGGGGGGTISGATMSVPSDGSIDAYMLQNALTSNNEVVLNLSGDLALIPAKALTSFTNDTTKTLRITNSKGTYILPISVLNLSDLATALGTTVDELIIKVSISAPSADDVASITSAATALGATEIATPVDFNLVGLAPDSKTQTIDLGSNYVSRILPLTKAADSTRSTGVVFDTTTKKLSFVPSLINTADTGSTATIKRNSNSIYTAIELNKNFPDSQGHWAQGYIELLANKLVVDGVTDTTFEPERNITRAEFAALVVRSLGLEQAAGSSSFNDVASGDWFAGVVGAATKAKIIDGYEDSTFRPNQPIKREELAAMVVRALNYAGAKPTVTSERQNELLAKYTDANKIVWAQQEVATAIEAGIIDGITDNTIAPTNQATRAQSAAMLKRLLTKANFIN</sequence>
<dbReference type="Proteomes" id="UP001652445">
    <property type="component" value="Unassembled WGS sequence"/>
</dbReference>